<dbReference type="Proteomes" id="UP000184782">
    <property type="component" value="Unassembled WGS sequence"/>
</dbReference>
<accession>A0A1N6HLZ7</accession>
<dbReference type="PANTHER" id="PTHR43236:SF2">
    <property type="entry name" value="BLL0069 PROTEIN"/>
    <property type="match status" value="1"/>
</dbReference>
<gene>
    <name evidence="2" type="ORF">SAMN05421769_2660</name>
</gene>
<organism evidence="2 3">
    <name type="scientific">Chryseobacterium scophthalmum</name>
    <dbReference type="NCBI Taxonomy" id="59733"/>
    <lineage>
        <taxon>Bacteria</taxon>
        <taxon>Pseudomonadati</taxon>
        <taxon>Bacteroidota</taxon>
        <taxon>Flavobacteriia</taxon>
        <taxon>Flavobacteriales</taxon>
        <taxon>Weeksellaceae</taxon>
        <taxon>Chryseobacterium group</taxon>
        <taxon>Chryseobacterium</taxon>
    </lineage>
</organism>
<sequence length="266" mass="30903">MIANSSFSKIKKLADEISSDYNEKIIPLEKIGESEYLEIIYDNYEPGTFDGMTIFDDEDFYIHLNIDNGNKINSPRSRFTLAHEFGHYFIDTHRIGLKLGILEPHPSKIDRVQFDKIEREADYFASCLLMPEESFRKDVSQFKTFNFEVINHLAKEYNVSKTACAIRFSDIGNHPIKIVYAENGIIKWAKNSFDFPYYNFLSDKKVPDGMIMGDYFKDITSEIFKTGQIFAADCFLDNKKPIPSNLLFYEHCITHKNCALSIIWED</sequence>
<dbReference type="Gene3D" id="1.10.10.2910">
    <property type="match status" value="1"/>
</dbReference>
<dbReference type="InterPro" id="IPR052345">
    <property type="entry name" value="Rad_response_metalloprotease"/>
</dbReference>
<reference evidence="3" key="1">
    <citation type="submission" date="2016-12" db="EMBL/GenBank/DDBJ databases">
        <authorList>
            <person name="Varghese N."/>
            <person name="Submissions S."/>
        </authorList>
    </citation>
    <scope>NUCLEOTIDE SEQUENCE [LARGE SCALE GENOMIC DNA]</scope>
    <source>
        <strain evidence="3">DSM 16779</strain>
    </source>
</reference>
<dbReference type="PANTHER" id="PTHR43236">
    <property type="entry name" value="ANTITOXIN HIGA1"/>
    <property type="match status" value="1"/>
</dbReference>
<feature type="domain" description="IrrE N-terminal-like" evidence="1">
    <location>
        <begin position="74"/>
        <end position="169"/>
    </location>
</feature>
<dbReference type="InterPro" id="IPR010359">
    <property type="entry name" value="IrrE_HExxH"/>
</dbReference>
<dbReference type="AlphaFoldDB" id="A0A1N6HLZ7"/>
<dbReference type="Pfam" id="PF06114">
    <property type="entry name" value="Peptidase_M78"/>
    <property type="match status" value="1"/>
</dbReference>
<evidence type="ECO:0000313" key="2">
    <source>
        <dbReference type="EMBL" id="SIO20878.1"/>
    </source>
</evidence>
<dbReference type="RefSeq" id="WP_074230776.1">
    <property type="nucleotide sequence ID" value="NZ_FSRQ01000002.1"/>
</dbReference>
<evidence type="ECO:0000259" key="1">
    <source>
        <dbReference type="Pfam" id="PF06114"/>
    </source>
</evidence>
<dbReference type="EMBL" id="FSRQ01000002">
    <property type="protein sequence ID" value="SIO20878.1"/>
    <property type="molecule type" value="Genomic_DNA"/>
</dbReference>
<keyword evidence="3" id="KW-1185">Reference proteome</keyword>
<evidence type="ECO:0000313" key="3">
    <source>
        <dbReference type="Proteomes" id="UP000184782"/>
    </source>
</evidence>
<dbReference type="OrthoDB" id="9794834at2"/>
<protein>
    <submittedName>
        <fullName evidence="2">Zn-dependent peptidase ImmA, M78 family</fullName>
    </submittedName>
</protein>
<dbReference type="STRING" id="59733.SAMN05421769_2660"/>
<name>A0A1N6HLZ7_9FLAO</name>
<proteinExistence type="predicted"/>